<dbReference type="GO" id="GO:0005576">
    <property type="term" value="C:extracellular region"/>
    <property type="evidence" value="ECO:0007669"/>
    <property type="project" value="UniProtKB-SubCell"/>
</dbReference>
<dbReference type="AlphaFoldDB" id="A0A5C6PPL2"/>
<protein>
    <submittedName>
        <fullName evidence="10">Uncharacterized protein</fullName>
    </submittedName>
</protein>
<evidence type="ECO:0000256" key="5">
    <source>
        <dbReference type="ARBA" id="ARBA00022989"/>
    </source>
</evidence>
<name>A0A5C6PPL2_9TELE</name>
<dbReference type="PANTHER" id="PTHR14064">
    <property type="entry name" value="CHONDROMODULIN-RELATED"/>
    <property type="match status" value="1"/>
</dbReference>
<dbReference type="GO" id="GO:0001937">
    <property type="term" value="P:negative regulation of endothelial cell proliferation"/>
    <property type="evidence" value="ECO:0007669"/>
    <property type="project" value="TreeGrafter"/>
</dbReference>
<proteinExistence type="predicted"/>
<dbReference type="EMBL" id="RHFK02000001">
    <property type="protein sequence ID" value="TWW80879.1"/>
    <property type="molecule type" value="Genomic_DNA"/>
</dbReference>
<evidence type="ECO:0000256" key="9">
    <source>
        <dbReference type="SAM" id="MobiDB-lite"/>
    </source>
</evidence>
<feature type="region of interest" description="Disordered" evidence="9">
    <location>
        <begin position="31"/>
        <end position="70"/>
    </location>
</feature>
<keyword evidence="5" id="KW-1133">Transmembrane helix</keyword>
<comment type="caution">
    <text evidence="10">The sequence shown here is derived from an EMBL/GenBank/DDBJ whole genome shotgun (WGS) entry which is preliminary data.</text>
</comment>
<keyword evidence="7" id="KW-0325">Glycoprotein</keyword>
<organism evidence="10 11">
    <name type="scientific">Takifugu flavidus</name>
    <name type="common">sansaifugu</name>
    <dbReference type="NCBI Taxonomy" id="433684"/>
    <lineage>
        <taxon>Eukaryota</taxon>
        <taxon>Metazoa</taxon>
        <taxon>Chordata</taxon>
        <taxon>Craniata</taxon>
        <taxon>Vertebrata</taxon>
        <taxon>Euteleostomi</taxon>
        <taxon>Actinopterygii</taxon>
        <taxon>Neopterygii</taxon>
        <taxon>Teleostei</taxon>
        <taxon>Neoteleostei</taxon>
        <taxon>Acanthomorphata</taxon>
        <taxon>Eupercaria</taxon>
        <taxon>Tetraodontiformes</taxon>
        <taxon>Tetradontoidea</taxon>
        <taxon>Tetraodontidae</taxon>
        <taxon>Takifugu</taxon>
    </lineage>
</organism>
<feature type="non-terminal residue" evidence="10">
    <location>
        <position position="1"/>
    </location>
</feature>
<evidence type="ECO:0000256" key="2">
    <source>
        <dbReference type="ARBA" id="ARBA00022525"/>
    </source>
</evidence>
<evidence type="ECO:0000313" key="10">
    <source>
        <dbReference type="EMBL" id="TWW80879.1"/>
    </source>
</evidence>
<keyword evidence="2" id="KW-0964">Secreted</keyword>
<evidence type="ECO:0000313" key="11">
    <source>
        <dbReference type="Proteomes" id="UP000324091"/>
    </source>
</evidence>
<dbReference type="GO" id="GO:0016525">
    <property type="term" value="P:negative regulation of angiogenesis"/>
    <property type="evidence" value="ECO:0007669"/>
    <property type="project" value="TreeGrafter"/>
</dbReference>
<reference evidence="10 11" key="1">
    <citation type="submission" date="2019-04" db="EMBL/GenBank/DDBJ databases">
        <title>Chromosome genome assembly for Takifugu flavidus.</title>
        <authorList>
            <person name="Xiao S."/>
        </authorList>
    </citation>
    <scope>NUCLEOTIDE SEQUENCE [LARGE SCALE GENOMIC DNA]</scope>
    <source>
        <strain evidence="10">HTHZ2018</strain>
        <tissue evidence="10">Muscle</tissue>
    </source>
</reference>
<evidence type="ECO:0000256" key="1">
    <source>
        <dbReference type="ARBA" id="ARBA00004239"/>
    </source>
</evidence>
<keyword evidence="6" id="KW-0472">Membrane</keyword>
<dbReference type="PANTHER" id="PTHR14064:SF6">
    <property type="entry name" value="LEUKOCYTE CELL-DERIVED CHEMOTAXIN 1"/>
    <property type="match status" value="1"/>
</dbReference>
<evidence type="ECO:0000256" key="3">
    <source>
        <dbReference type="ARBA" id="ARBA00022685"/>
    </source>
</evidence>
<dbReference type="InterPro" id="IPR043405">
    <property type="entry name" value="Chondromodulin/Tenomodulin"/>
</dbReference>
<dbReference type="Proteomes" id="UP000324091">
    <property type="component" value="Chromosome 1"/>
</dbReference>
<comment type="subcellular location">
    <subcellularLocation>
        <location evidence="8">Endomembrane system</location>
        <topology evidence="8">Single-pass membrane protein</topology>
    </subcellularLocation>
    <subcellularLocation>
        <location evidence="1">Secreted</location>
        <location evidence="1">Extracellular space</location>
    </subcellularLocation>
</comment>
<keyword evidence="11" id="KW-1185">Reference proteome</keyword>
<evidence type="ECO:0000256" key="4">
    <source>
        <dbReference type="ARBA" id="ARBA00022692"/>
    </source>
</evidence>
<keyword evidence="4" id="KW-0812">Transmembrane</keyword>
<dbReference type="GO" id="GO:0012505">
    <property type="term" value="C:endomembrane system"/>
    <property type="evidence" value="ECO:0007669"/>
    <property type="project" value="UniProtKB-SubCell"/>
</dbReference>
<evidence type="ECO:0000256" key="8">
    <source>
        <dbReference type="ARBA" id="ARBA00037847"/>
    </source>
</evidence>
<evidence type="ECO:0000256" key="6">
    <source>
        <dbReference type="ARBA" id="ARBA00023136"/>
    </source>
</evidence>
<gene>
    <name evidence="10" type="ORF">D4764_01G0006940</name>
</gene>
<evidence type="ECO:0000256" key="7">
    <source>
        <dbReference type="ARBA" id="ARBA00023180"/>
    </source>
</evidence>
<accession>A0A5C6PPL2</accession>
<keyword evidence="3" id="KW-0165">Cleavage on pair of basic residues</keyword>
<sequence>RLRQPQLCRIELRGHVRLLVDVDPIRFPLVAAGTDGERRKRGAPRAKQQFSTQDFEDRDPHSRGTTEEGAMTFDTTLDHWGIGCSECQTSPSRCQGVHAPLRGHWPWPYDYRGCQVVCRIITPCWGLARI</sequence>